<sequence>MQHILKRRRKLHLEDRAQTLTVFIDEKNHCKFKINVKPSMKKITLDRDKLILTSCEGNTLRLCCLPFEPSNEYFNMDKEQAVIQQHGGWRIHRFTDRIFVIFWSNYKDPNREVEVVPALWVNGEICQWPVNYKLDELVKAIRSEELPGHMWDAFNVRTLYSAANYKTAHLKPPQAETQTDLQTAEEDDEVHLRKKRRKKQLNIFFESDSDGQVTAKRMLPPAPNELLETTNRRKQTPIKRLKPILKYGFTLLETEMEGESKGRSADRLPKKPEWTAQAPLFHEVCGPDVDMECGPDLVQNIGTTMIVDLKKA</sequence>
<reference evidence="2 3" key="1">
    <citation type="submission" date="2019-06" db="EMBL/GenBank/DDBJ databases">
        <title>Draft genomes of female and male turbot (Scophthalmus maximus).</title>
        <authorList>
            <person name="Xu H."/>
            <person name="Xu X.-W."/>
            <person name="Shao C."/>
            <person name="Chen S."/>
        </authorList>
    </citation>
    <scope>NUCLEOTIDE SEQUENCE [LARGE SCALE GENOMIC DNA]</scope>
    <source>
        <strain evidence="2">Ysfricsl-2016a</strain>
        <tissue evidence="2">Blood</tissue>
    </source>
</reference>
<evidence type="ECO:0000256" key="1">
    <source>
        <dbReference type="SAM" id="MobiDB-lite"/>
    </source>
</evidence>
<proteinExistence type="predicted"/>
<accession>A0A6A4SVR8</accession>
<evidence type="ECO:0000313" key="2">
    <source>
        <dbReference type="EMBL" id="KAF0039336.1"/>
    </source>
</evidence>
<protein>
    <submittedName>
        <fullName evidence="2">Uncharacterized protein</fullName>
    </submittedName>
</protein>
<feature type="region of interest" description="Disordered" evidence="1">
    <location>
        <begin position="172"/>
        <end position="191"/>
    </location>
</feature>
<dbReference type="AlphaFoldDB" id="A0A6A4SVR8"/>
<dbReference type="EMBL" id="VEVO01000007">
    <property type="protein sequence ID" value="KAF0039336.1"/>
    <property type="molecule type" value="Genomic_DNA"/>
</dbReference>
<dbReference type="Proteomes" id="UP000438429">
    <property type="component" value="Unassembled WGS sequence"/>
</dbReference>
<evidence type="ECO:0000313" key="3">
    <source>
        <dbReference type="Proteomes" id="UP000438429"/>
    </source>
</evidence>
<organism evidence="2 3">
    <name type="scientific">Scophthalmus maximus</name>
    <name type="common">Turbot</name>
    <name type="synonym">Psetta maxima</name>
    <dbReference type="NCBI Taxonomy" id="52904"/>
    <lineage>
        <taxon>Eukaryota</taxon>
        <taxon>Metazoa</taxon>
        <taxon>Chordata</taxon>
        <taxon>Craniata</taxon>
        <taxon>Vertebrata</taxon>
        <taxon>Euteleostomi</taxon>
        <taxon>Actinopterygii</taxon>
        <taxon>Neopterygii</taxon>
        <taxon>Teleostei</taxon>
        <taxon>Neoteleostei</taxon>
        <taxon>Acanthomorphata</taxon>
        <taxon>Carangaria</taxon>
        <taxon>Pleuronectiformes</taxon>
        <taxon>Pleuronectoidei</taxon>
        <taxon>Scophthalmidae</taxon>
        <taxon>Scophthalmus</taxon>
    </lineage>
</organism>
<gene>
    <name evidence="2" type="ORF">F2P81_007571</name>
</gene>
<comment type="caution">
    <text evidence="2">The sequence shown here is derived from an EMBL/GenBank/DDBJ whole genome shotgun (WGS) entry which is preliminary data.</text>
</comment>
<name>A0A6A4SVR8_SCOMX</name>